<evidence type="ECO:0000313" key="2">
    <source>
        <dbReference type="WBParaSite" id="PSU_v2.g7825.t1"/>
    </source>
</evidence>
<sequence>MSDCTACGYHNVISQCTTVSQEVERLCLNEILMEYADDNGNQRFDRVGECSVENKGCKHMSFDNNSTPFKHSINVNISHNNNGS</sequence>
<accession>A0A914Z7E1</accession>
<reference evidence="2" key="1">
    <citation type="submission" date="2022-11" db="UniProtKB">
        <authorList>
            <consortium name="WormBaseParasite"/>
        </authorList>
    </citation>
    <scope>IDENTIFICATION</scope>
</reference>
<name>A0A914Z7E1_9BILA</name>
<dbReference type="Proteomes" id="UP000887577">
    <property type="component" value="Unplaced"/>
</dbReference>
<proteinExistence type="predicted"/>
<keyword evidence="1" id="KW-1185">Reference proteome</keyword>
<organism evidence="1 2">
    <name type="scientific">Panagrolaimus superbus</name>
    <dbReference type="NCBI Taxonomy" id="310955"/>
    <lineage>
        <taxon>Eukaryota</taxon>
        <taxon>Metazoa</taxon>
        <taxon>Ecdysozoa</taxon>
        <taxon>Nematoda</taxon>
        <taxon>Chromadorea</taxon>
        <taxon>Rhabditida</taxon>
        <taxon>Tylenchina</taxon>
        <taxon>Panagrolaimomorpha</taxon>
        <taxon>Panagrolaimoidea</taxon>
        <taxon>Panagrolaimidae</taxon>
        <taxon>Panagrolaimus</taxon>
    </lineage>
</organism>
<dbReference type="AlphaFoldDB" id="A0A914Z7E1"/>
<evidence type="ECO:0000313" key="1">
    <source>
        <dbReference type="Proteomes" id="UP000887577"/>
    </source>
</evidence>
<protein>
    <submittedName>
        <fullName evidence="2">Uncharacterized protein</fullName>
    </submittedName>
</protein>
<dbReference type="WBParaSite" id="PSU_v2.g7825.t1">
    <property type="protein sequence ID" value="PSU_v2.g7825.t1"/>
    <property type="gene ID" value="PSU_v2.g7825"/>
</dbReference>